<protein>
    <submittedName>
        <fullName evidence="9">ABC transporter permease</fullName>
    </submittedName>
</protein>
<name>A0AAP2Z644_9EURY</name>
<dbReference type="EMBL" id="JAOPJZ010000002">
    <property type="protein sequence ID" value="MCU4751282.1"/>
    <property type="molecule type" value="Genomic_DNA"/>
</dbReference>
<dbReference type="InterPro" id="IPR000515">
    <property type="entry name" value="MetI-like"/>
</dbReference>
<dbReference type="Gene3D" id="1.10.3720.10">
    <property type="entry name" value="MetI-like"/>
    <property type="match status" value="1"/>
</dbReference>
<dbReference type="SUPFAM" id="SSF161098">
    <property type="entry name" value="MetI-like"/>
    <property type="match status" value="1"/>
</dbReference>
<dbReference type="GO" id="GO:0055085">
    <property type="term" value="P:transmembrane transport"/>
    <property type="evidence" value="ECO:0007669"/>
    <property type="project" value="InterPro"/>
</dbReference>
<dbReference type="CDD" id="cd06261">
    <property type="entry name" value="TM_PBP2"/>
    <property type="match status" value="1"/>
</dbReference>
<feature type="transmembrane region" description="Helical" evidence="7">
    <location>
        <begin position="290"/>
        <end position="316"/>
    </location>
</feature>
<evidence type="ECO:0000259" key="8">
    <source>
        <dbReference type="PROSITE" id="PS50928"/>
    </source>
</evidence>
<evidence type="ECO:0000256" key="2">
    <source>
        <dbReference type="ARBA" id="ARBA00022448"/>
    </source>
</evidence>
<sequence length="323" mass="35598">MGLGNYVLKRLLLLIPVLLGVSVIVFLLMKITPGDPVTTLLPPEARSPENIRRLEQRLGVGDPLYIQYLSWLENAIQGDLGQSYSTREPVVRMIAISIWPTVQLAIVALAVATLIAIPMGVLGAVYKDTWVDHIGRVFAFLGISMPSFWLGIMVILIFSLFWRGWFGFQLIPSGGYAGPSDGMVTWMRHVLPPGITLGVGYAALTARLTRSSMVEVLNEEFVETARAKGVKEKSVIMIHTFRNSLIPVVTVMGLQIGFLMNGAIVVEQVFQWPGIGLLLYDAVISTDIPLLQGVVLFVAVVFVVSNLVVDVLYAYLDPRIKYE</sequence>
<evidence type="ECO:0000256" key="4">
    <source>
        <dbReference type="ARBA" id="ARBA00022692"/>
    </source>
</evidence>
<dbReference type="InterPro" id="IPR035906">
    <property type="entry name" value="MetI-like_sf"/>
</dbReference>
<dbReference type="AlphaFoldDB" id="A0AAP2Z644"/>
<proteinExistence type="inferred from homology"/>
<evidence type="ECO:0000313" key="10">
    <source>
        <dbReference type="Proteomes" id="UP001321047"/>
    </source>
</evidence>
<comment type="caution">
    <text evidence="9">The sequence shown here is derived from an EMBL/GenBank/DDBJ whole genome shotgun (WGS) entry which is preliminary data.</text>
</comment>
<evidence type="ECO:0000256" key="1">
    <source>
        <dbReference type="ARBA" id="ARBA00004651"/>
    </source>
</evidence>
<dbReference type="InterPro" id="IPR045621">
    <property type="entry name" value="BPD_transp_1_N"/>
</dbReference>
<dbReference type="PROSITE" id="PS50928">
    <property type="entry name" value="ABC_TM1"/>
    <property type="match status" value="1"/>
</dbReference>
<dbReference type="PANTHER" id="PTHR43163:SF6">
    <property type="entry name" value="DIPEPTIDE TRANSPORT SYSTEM PERMEASE PROTEIN DPPB-RELATED"/>
    <property type="match status" value="1"/>
</dbReference>
<accession>A0AAP2Z644</accession>
<feature type="transmembrane region" description="Helical" evidence="7">
    <location>
        <begin position="102"/>
        <end position="126"/>
    </location>
</feature>
<evidence type="ECO:0000313" key="9">
    <source>
        <dbReference type="EMBL" id="MCU4751282.1"/>
    </source>
</evidence>
<keyword evidence="3" id="KW-1003">Cell membrane</keyword>
<comment type="similarity">
    <text evidence="7">Belongs to the binding-protein-dependent transport system permease family.</text>
</comment>
<keyword evidence="6 7" id="KW-0472">Membrane</keyword>
<evidence type="ECO:0000256" key="7">
    <source>
        <dbReference type="RuleBase" id="RU363032"/>
    </source>
</evidence>
<feature type="transmembrane region" description="Helical" evidence="7">
    <location>
        <begin position="186"/>
        <end position="204"/>
    </location>
</feature>
<evidence type="ECO:0000256" key="3">
    <source>
        <dbReference type="ARBA" id="ARBA00022475"/>
    </source>
</evidence>
<keyword evidence="5 7" id="KW-1133">Transmembrane helix</keyword>
<keyword evidence="4 7" id="KW-0812">Transmembrane</keyword>
<organism evidence="9 10">
    <name type="scientific">Natronosalvus hydrolyticus</name>
    <dbReference type="NCBI Taxonomy" id="2979988"/>
    <lineage>
        <taxon>Archaea</taxon>
        <taxon>Methanobacteriati</taxon>
        <taxon>Methanobacteriota</taxon>
        <taxon>Stenosarchaea group</taxon>
        <taxon>Halobacteria</taxon>
        <taxon>Halobacteriales</taxon>
        <taxon>Natrialbaceae</taxon>
        <taxon>Natronosalvus</taxon>
    </lineage>
</organism>
<dbReference type="RefSeq" id="WP_342806889.1">
    <property type="nucleotide sequence ID" value="NZ_JAOPJZ010000002.1"/>
</dbReference>
<gene>
    <name evidence="9" type="ORF">OB919_04670</name>
</gene>
<reference evidence="9 10" key="1">
    <citation type="submission" date="2022-09" db="EMBL/GenBank/DDBJ databases">
        <title>Enrichment on poylsaccharides allowed isolation of novel metabolic and taxonomic groups of Haloarchaea.</title>
        <authorList>
            <person name="Sorokin D.Y."/>
            <person name="Elcheninov A.G."/>
            <person name="Khizhniak T.V."/>
            <person name="Kolganova T.V."/>
            <person name="Kublanov I.V."/>
        </authorList>
    </citation>
    <scope>NUCLEOTIDE SEQUENCE [LARGE SCALE GENOMIC DNA]</scope>
    <source>
        <strain evidence="9 10">AArc-curdl1</strain>
    </source>
</reference>
<dbReference type="Proteomes" id="UP001321047">
    <property type="component" value="Unassembled WGS sequence"/>
</dbReference>
<feature type="transmembrane region" description="Helical" evidence="7">
    <location>
        <begin position="138"/>
        <end position="166"/>
    </location>
</feature>
<keyword evidence="10" id="KW-1185">Reference proteome</keyword>
<feature type="transmembrane region" description="Helical" evidence="7">
    <location>
        <begin position="245"/>
        <end position="270"/>
    </location>
</feature>
<dbReference type="GO" id="GO:0005886">
    <property type="term" value="C:plasma membrane"/>
    <property type="evidence" value="ECO:0007669"/>
    <property type="project" value="UniProtKB-SubCell"/>
</dbReference>
<dbReference type="Pfam" id="PF19300">
    <property type="entry name" value="BPD_transp_1_N"/>
    <property type="match status" value="1"/>
</dbReference>
<dbReference type="PANTHER" id="PTHR43163">
    <property type="entry name" value="DIPEPTIDE TRANSPORT SYSTEM PERMEASE PROTEIN DPPB-RELATED"/>
    <property type="match status" value="1"/>
</dbReference>
<evidence type="ECO:0000256" key="6">
    <source>
        <dbReference type="ARBA" id="ARBA00023136"/>
    </source>
</evidence>
<evidence type="ECO:0000256" key="5">
    <source>
        <dbReference type="ARBA" id="ARBA00022989"/>
    </source>
</evidence>
<feature type="domain" description="ABC transmembrane type-1" evidence="8">
    <location>
        <begin position="98"/>
        <end position="313"/>
    </location>
</feature>
<comment type="subcellular location">
    <subcellularLocation>
        <location evidence="1 7">Cell membrane</location>
        <topology evidence="1 7">Multi-pass membrane protein</topology>
    </subcellularLocation>
</comment>
<dbReference type="Pfam" id="PF00528">
    <property type="entry name" value="BPD_transp_1"/>
    <property type="match status" value="1"/>
</dbReference>
<feature type="transmembrane region" description="Helical" evidence="7">
    <location>
        <begin position="12"/>
        <end position="31"/>
    </location>
</feature>
<keyword evidence="2 7" id="KW-0813">Transport</keyword>